<evidence type="ECO:0000256" key="4">
    <source>
        <dbReference type="ARBA" id="ARBA00022801"/>
    </source>
</evidence>
<dbReference type="PROSITE" id="PS00503">
    <property type="entry name" value="PECTINESTERASE_2"/>
    <property type="match status" value="1"/>
</dbReference>
<dbReference type="UniPathway" id="UPA00545">
    <property type="reaction ID" value="UER00823"/>
</dbReference>
<evidence type="ECO:0000259" key="9">
    <source>
        <dbReference type="Pfam" id="PF01095"/>
    </source>
</evidence>
<keyword evidence="8" id="KW-0961">Cell wall biogenesis/degradation</keyword>
<evidence type="ECO:0000256" key="5">
    <source>
        <dbReference type="ARBA" id="ARBA00023085"/>
    </source>
</evidence>
<dbReference type="OrthoDB" id="107110at2759"/>
<dbReference type="InterPro" id="IPR011050">
    <property type="entry name" value="Pectin_lyase_fold/virulence"/>
</dbReference>
<proteinExistence type="inferred from homology"/>
<dbReference type="GO" id="GO:0030599">
    <property type="term" value="F:pectinesterase activity"/>
    <property type="evidence" value="ECO:0007669"/>
    <property type="project" value="UniProtKB-UniRule"/>
</dbReference>
<feature type="active site" evidence="7">
    <location>
        <position position="204"/>
    </location>
</feature>
<comment type="similarity">
    <text evidence="2">Belongs to the pectinesterase family.</text>
</comment>
<evidence type="ECO:0000256" key="6">
    <source>
        <dbReference type="ARBA" id="ARBA00047928"/>
    </source>
</evidence>
<dbReference type="EMBL" id="CAJMWZ010006041">
    <property type="protein sequence ID" value="CAE6514679.1"/>
    <property type="molecule type" value="Genomic_DNA"/>
</dbReference>
<comment type="function">
    <text evidence="8">Involved in maceration and soft-rotting of plant tissue.</text>
</comment>
<evidence type="ECO:0000256" key="3">
    <source>
        <dbReference type="ARBA" id="ARBA00013229"/>
    </source>
</evidence>
<evidence type="ECO:0000256" key="2">
    <source>
        <dbReference type="ARBA" id="ARBA00008891"/>
    </source>
</evidence>
<comment type="pathway">
    <text evidence="1 8">Glycan metabolism; pectin degradation; 2-dehydro-3-deoxy-D-gluconate from pectin: step 1/5.</text>
</comment>
<evidence type="ECO:0000313" key="10">
    <source>
        <dbReference type="EMBL" id="CAE6514679.1"/>
    </source>
</evidence>
<comment type="catalytic activity">
    <reaction evidence="6 8">
        <text>[(1-&gt;4)-alpha-D-galacturonosyl methyl ester](n) + n H2O = [(1-&gt;4)-alpha-D-galacturonosyl](n) + n methanol + n H(+)</text>
        <dbReference type="Rhea" id="RHEA:22380"/>
        <dbReference type="Rhea" id="RHEA-COMP:14570"/>
        <dbReference type="Rhea" id="RHEA-COMP:14573"/>
        <dbReference type="ChEBI" id="CHEBI:15377"/>
        <dbReference type="ChEBI" id="CHEBI:15378"/>
        <dbReference type="ChEBI" id="CHEBI:17790"/>
        <dbReference type="ChEBI" id="CHEBI:140522"/>
        <dbReference type="ChEBI" id="CHEBI:140523"/>
        <dbReference type="EC" id="3.1.1.11"/>
    </reaction>
</comment>
<dbReference type="GO" id="GO:0005576">
    <property type="term" value="C:extracellular region"/>
    <property type="evidence" value="ECO:0007669"/>
    <property type="project" value="UniProtKB-SubCell"/>
</dbReference>
<feature type="domain" description="Pectinesterase catalytic" evidence="9">
    <location>
        <begin position="61"/>
        <end position="317"/>
    </location>
</feature>
<dbReference type="GO" id="GO:0042545">
    <property type="term" value="P:cell wall modification"/>
    <property type="evidence" value="ECO:0007669"/>
    <property type="project" value="UniProtKB-UniRule"/>
</dbReference>
<dbReference type="PANTHER" id="PTHR31321">
    <property type="entry name" value="ACYL-COA THIOESTER HYDROLASE YBHC-RELATED"/>
    <property type="match status" value="1"/>
</dbReference>
<reference evidence="10" key="1">
    <citation type="submission" date="2021-01" db="EMBL/GenBank/DDBJ databases">
        <authorList>
            <person name="Kaushik A."/>
        </authorList>
    </citation>
    <scope>NUCLEOTIDE SEQUENCE</scope>
    <source>
        <strain evidence="10">Type strain: AG8-Rh-89/</strain>
    </source>
</reference>
<dbReference type="PANTHER" id="PTHR31321:SF127">
    <property type="entry name" value="PECTINESTERASE"/>
    <property type="match status" value="1"/>
</dbReference>
<protein>
    <recommendedName>
        <fullName evidence="3 8">Pectinesterase</fullName>
        <ecNumber evidence="3 8">3.1.1.11</ecNumber>
    </recommendedName>
</protein>
<dbReference type="Gene3D" id="2.160.20.10">
    <property type="entry name" value="Single-stranded right-handed beta-helix, Pectin lyase-like"/>
    <property type="match status" value="1"/>
</dbReference>
<dbReference type="InterPro" id="IPR033131">
    <property type="entry name" value="Pectinesterase_Asp_AS"/>
</dbReference>
<evidence type="ECO:0000256" key="8">
    <source>
        <dbReference type="RuleBase" id="RU000589"/>
    </source>
</evidence>
<accession>A0A8H3HJX6</accession>
<dbReference type="InterPro" id="IPR000070">
    <property type="entry name" value="Pectinesterase_cat"/>
</dbReference>
<dbReference type="InterPro" id="IPR012334">
    <property type="entry name" value="Pectin_lyas_fold"/>
</dbReference>
<keyword evidence="4 8" id="KW-0378">Hydrolase</keyword>
<evidence type="ECO:0000256" key="7">
    <source>
        <dbReference type="PROSITE-ProRule" id="PRU10040"/>
    </source>
</evidence>
<dbReference type="SUPFAM" id="SSF51126">
    <property type="entry name" value="Pectin lyase-like"/>
    <property type="match status" value="1"/>
</dbReference>
<comment type="subcellular location">
    <subcellularLocation>
        <location evidence="8">Secreted</location>
    </subcellularLocation>
</comment>
<dbReference type="Pfam" id="PF01095">
    <property type="entry name" value="Pectinesterase"/>
    <property type="match status" value="1"/>
</dbReference>
<dbReference type="AlphaFoldDB" id="A0A8H3HJX6"/>
<dbReference type="Proteomes" id="UP000663850">
    <property type="component" value="Unassembled WGS sequence"/>
</dbReference>
<organism evidence="10 11">
    <name type="scientific">Rhizoctonia solani</name>
    <dbReference type="NCBI Taxonomy" id="456999"/>
    <lineage>
        <taxon>Eukaryota</taxon>
        <taxon>Fungi</taxon>
        <taxon>Dikarya</taxon>
        <taxon>Basidiomycota</taxon>
        <taxon>Agaricomycotina</taxon>
        <taxon>Agaricomycetes</taxon>
        <taxon>Cantharellales</taxon>
        <taxon>Ceratobasidiaceae</taxon>
        <taxon>Rhizoctonia</taxon>
    </lineage>
</organism>
<gene>
    <name evidence="10" type="ORF">RDB_LOCUS110186</name>
</gene>
<dbReference type="GO" id="GO:0045490">
    <property type="term" value="P:pectin catabolic process"/>
    <property type="evidence" value="ECO:0007669"/>
    <property type="project" value="UniProtKB-UniRule"/>
</dbReference>
<name>A0A8H3HJX6_9AGAM</name>
<evidence type="ECO:0000256" key="1">
    <source>
        <dbReference type="ARBA" id="ARBA00005184"/>
    </source>
</evidence>
<keyword evidence="8" id="KW-0964">Secreted</keyword>
<dbReference type="EC" id="3.1.1.11" evidence="3 8"/>
<evidence type="ECO:0000313" key="11">
    <source>
        <dbReference type="Proteomes" id="UP000663850"/>
    </source>
</evidence>
<sequence>MINILTKHGYVYKGNPHAWWCVQSALLVTLTDCNEFHQRREAATNHARASIPTGAITIGSGGKYSTISAALQDTSSNIYYIYSGTYNEQVYINRANVKIYGQTNSDLDYNSNTVTITNNLSAAQAGSNDLSGTVRVAATGVSLYNLKPHSIANTYGKGAQAIALSVQAGTFGAYACKLTGYQDTLLANKGTQFYGRSYINGATDFIFGTQASIWITKSTIETVASGYITASGRDSDDANYYVIDNSTIKGTGSCYLGRPWREYARVIFQNSNLGSNIVAAGWKNWSDATPNTAHVYYGEYNNSGAGAWNSQRVSFATKMSSPISISTVLGSTSWVDSAYL</sequence>
<keyword evidence="5 8" id="KW-0063">Aspartyl esterase</keyword>
<comment type="caution">
    <text evidence="10">The sequence shown here is derived from an EMBL/GenBank/DDBJ whole genome shotgun (WGS) entry which is preliminary data.</text>
</comment>